<reference evidence="12 13" key="1">
    <citation type="journal article" date="2022" name="Nat. Genet.">
        <title>Improved pea reference genome and pan-genome highlight genomic features and evolutionary characteristics.</title>
        <authorList>
            <person name="Yang T."/>
            <person name="Liu R."/>
            <person name="Luo Y."/>
            <person name="Hu S."/>
            <person name="Wang D."/>
            <person name="Wang C."/>
            <person name="Pandey M.K."/>
            <person name="Ge S."/>
            <person name="Xu Q."/>
            <person name="Li N."/>
            <person name="Li G."/>
            <person name="Huang Y."/>
            <person name="Saxena R.K."/>
            <person name="Ji Y."/>
            <person name="Li M."/>
            <person name="Yan X."/>
            <person name="He Y."/>
            <person name="Liu Y."/>
            <person name="Wang X."/>
            <person name="Xiang C."/>
            <person name="Varshney R.K."/>
            <person name="Ding H."/>
            <person name="Gao S."/>
            <person name="Zong X."/>
        </authorList>
    </citation>
    <scope>NUCLEOTIDE SEQUENCE [LARGE SCALE GENOMIC DNA]</scope>
    <source>
        <strain evidence="12 13">cv. Zhongwan 6</strain>
    </source>
</reference>
<evidence type="ECO:0000256" key="8">
    <source>
        <dbReference type="ARBA" id="ARBA00023242"/>
    </source>
</evidence>
<keyword evidence="8" id="KW-0539">Nucleus</keyword>
<feature type="region of interest" description="Disordered" evidence="10">
    <location>
        <begin position="338"/>
        <end position="358"/>
    </location>
</feature>
<dbReference type="PANTHER" id="PTHR46481:SF10">
    <property type="entry name" value="ZINC FINGER BED DOMAIN-CONTAINING PROTEIN 39"/>
    <property type="match status" value="1"/>
</dbReference>
<dbReference type="GO" id="GO:0003677">
    <property type="term" value="F:DNA binding"/>
    <property type="evidence" value="ECO:0007669"/>
    <property type="project" value="UniProtKB-KW"/>
</dbReference>
<evidence type="ECO:0000256" key="3">
    <source>
        <dbReference type="ARBA" id="ARBA00022771"/>
    </source>
</evidence>
<evidence type="ECO:0000256" key="9">
    <source>
        <dbReference type="PROSITE-ProRule" id="PRU00027"/>
    </source>
</evidence>
<feature type="domain" description="BED-type" evidence="11">
    <location>
        <begin position="69"/>
        <end position="113"/>
    </location>
</feature>
<protein>
    <recommendedName>
        <fullName evidence="11">BED-type domain-containing protein</fullName>
    </recommendedName>
</protein>
<dbReference type="InterPro" id="IPR012337">
    <property type="entry name" value="RNaseH-like_sf"/>
</dbReference>
<dbReference type="GO" id="GO:0008270">
    <property type="term" value="F:zinc ion binding"/>
    <property type="evidence" value="ECO:0007669"/>
    <property type="project" value="UniProtKB-KW"/>
</dbReference>
<evidence type="ECO:0000313" key="13">
    <source>
        <dbReference type="Proteomes" id="UP001058974"/>
    </source>
</evidence>
<dbReference type="InterPro" id="IPR025525">
    <property type="entry name" value="hAT-like_transposase_RNase-H"/>
</dbReference>
<keyword evidence="7" id="KW-0804">Transcription</keyword>
<evidence type="ECO:0000256" key="10">
    <source>
        <dbReference type="SAM" id="MobiDB-lite"/>
    </source>
</evidence>
<evidence type="ECO:0000256" key="4">
    <source>
        <dbReference type="ARBA" id="ARBA00022833"/>
    </source>
</evidence>
<evidence type="ECO:0000256" key="7">
    <source>
        <dbReference type="ARBA" id="ARBA00023163"/>
    </source>
</evidence>
<evidence type="ECO:0000259" key="11">
    <source>
        <dbReference type="PROSITE" id="PS50808"/>
    </source>
</evidence>
<dbReference type="InterPro" id="IPR052035">
    <property type="entry name" value="ZnF_BED_domain_contain"/>
</dbReference>
<comment type="subcellular location">
    <subcellularLocation>
        <location evidence="1">Nucleus</location>
    </subcellularLocation>
</comment>
<evidence type="ECO:0000256" key="6">
    <source>
        <dbReference type="ARBA" id="ARBA00023125"/>
    </source>
</evidence>
<organism evidence="12 13">
    <name type="scientific">Pisum sativum</name>
    <name type="common">Garden pea</name>
    <name type="synonym">Lathyrus oleraceus</name>
    <dbReference type="NCBI Taxonomy" id="3888"/>
    <lineage>
        <taxon>Eukaryota</taxon>
        <taxon>Viridiplantae</taxon>
        <taxon>Streptophyta</taxon>
        <taxon>Embryophyta</taxon>
        <taxon>Tracheophyta</taxon>
        <taxon>Spermatophyta</taxon>
        <taxon>Magnoliopsida</taxon>
        <taxon>eudicotyledons</taxon>
        <taxon>Gunneridae</taxon>
        <taxon>Pentapetalae</taxon>
        <taxon>rosids</taxon>
        <taxon>fabids</taxon>
        <taxon>Fabales</taxon>
        <taxon>Fabaceae</taxon>
        <taxon>Papilionoideae</taxon>
        <taxon>50 kb inversion clade</taxon>
        <taxon>NPAAA clade</taxon>
        <taxon>Hologalegina</taxon>
        <taxon>IRL clade</taxon>
        <taxon>Fabeae</taxon>
        <taxon>Lathyrus</taxon>
    </lineage>
</organism>
<dbReference type="InterPro" id="IPR036236">
    <property type="entry name" value="Znf_C2H2_sf"/>
</dbReference>
<dbReference type="SUPFAM" id="SSF57667">
    <property type="entry name" value="beta-beta-alpha zinc fingers"/>
    <property type="match status" value="1"/>
</dbReference>
<name>A0A9D5A6Z6_PEA</name>
<gene>
    <name evidence="12" type="ORF">KIW84_063556</name>
</gene>
<evidence type="ECO:0000256" key="2">
    <source>
        <dbReference type="ARBA" id="ARBA00022723"/>
    </source>
</evidence>
<dbReference type="PANTHER" id="PTHR46481">
    <property type="entry name" value="ZINC FINGER BED DOMAIN-CONTAINING PROTEIN 4"/>
    <property type="match status" value="1"/>
</dbReference>
<dbReference type="SUPFAM" id="SSF53098">
    <property type="entry name" value="Ribonuclease H-like"/>
    <property type="match status" value="1"/>
</dbReference>
<comment type="caution">
    <text evidence="12">The sequence shown here is derived from an EMBL/GenBank/DDBJ whole genome shotgun (WGS) entry which is preliminary data.</text>
</comment>
<evidence type="ECO:0000256" key="5">
    <source>
        <dbReference type="ARBA" id="ARBA00023015"/>
    </source>
</evidence>
<accession>A0A9D5A6Z6</accession>
<dbReference type="InterPro" id="IPR003656">
    <property type="entry name" value="Znf_BED"/>
</dbReference>
<keyword evidence="13" id="KW-1185">Reference proteome</keyword>
<dbReference type="PROSITE" id="PS50808">
    <property type="entry name" value="ZF_BED"/>
    <property type="match status" value="1"/>
</dbReference>
<dbReference type="Proteomes" id="UP001058974">
    <property type="component" value="Chromosome 6"/>
</dbReference>
<dbReference type="AlphaFoldDB" id="A0A9D5A6Z6"/>
<dbReference type="Gramene" id="Psat06G0355600-T1">
    <property type="protein sequence ID" value="KAI5397779.1"/>
    <property type="gene ID" value="KIW84_063556"/>
</dbReference>
<dbReference type="SMART" id="SM00614">
    <property type="entry name" value="ZnF_BED"/>
    <property type="match status" value="1"/>
</dbReference>
<sequence length="384" mass="43412">MEDAVEMQGSGEIQGAGNLHNNIMENVTQNQPSSLTSGVGATDVAANEIHVVGLPPLGKKRKQNANGPRKSSPAWDHFIKLPNEIEAVAACKHCHKKYLCDPKTHGTSNMLAHTKGETIGRKVEEILREWGIRNVSTITVDNATSNDVVVAYLKKRIDNMGGLMSDGSFFHLRCCAHILNLVVRDGLKQNDLSISAIRNAVRFVRSSPQRSAKFKECIEFARINCKKLLCLDVPTRWNSCYLMLDAAEKYQAAFEKMEASMGYEMKKKYDKYWGEIENINKFIYFGVILDPRYKLGYVEWCFNDKYNDESVPFTNMINVIKKELFKLFNWYKGIHEKQHGPSTSPNEGGSFGDGVPNVEVPSHFARVEAFKEHLKQKDSIDKKK</sequence>
<evidence type="ECO:0000256" key="1">
    <source>
        <dbReference type="ARBA" id="ARBA00004123"/>
    </source>
</evidence>
<keyword evidence="4" id="KW-0862">Zinc</keyword>
<keyword evidence="3 9" id="KW-0863">Zinc-finger</keyword>
<keyword evidence="2" id="KW-0479">Metal-binding</keyword>
<keyword evidence="5" id="KW-0805">Transcription regulation</keyword>
<dbReference type="Pfam" id="PF02892">
    <property type="entry name" value="zf-BED"/>
    <property type="match status" value="1"/>
</dbReference>
<proteinExistence type="predicted"/>
<dbReference type="EMBL" id="JAMSHJ010000006">
    <property type="protein sequence ID" value="KAI5397779.1"/>
    <property type="molecule type" value="Genomic_DNA"/>
</dbReference>
<dbReference type="Pfam" id="PF14372">
    <property type="entry name" value="hAT-like_RNase-H"/>
    <property type="match status" value="1"/>
</dbReference>
<keyword evidence="6" id="KW-0238">DNA-binding</keyword>
<evidence type="ECO:0000313" key="12">
    <source>
        <dbReference type="EMBL" id="KAI5397779.1"/>
    </source>
</evidence>